<organism evidence="3 4">
    <name type="scientific">Adineta steineri</name>
    <dbReference type="NCBI Taxonomy" id="433720"/>
    <lineage>
        <taxon>Eukaryota</taxon>
        <taxon>Metazoa</taxon>
        <taxon>Spiralia</taxon>
        <taxon>Gnathifera</taxon>
        <taxon>Rotifera</taxon>
        <taxon>Eurotatoria</taxon>
        <taxon>Bdelloidea</taxon>
        <taxon>Adinetida</taxon>
        <taxon>Adinetidae</taxon>
        <taxon>Adineta</taxon>
    </lineage>
</organism>
<dbReference type="EMBL" id="CAJNOI010008178">
    <property type="protein sequence ID" value="CAF1595365.1"/>
    <property type="molecule type" value="Genomic_DNA"/>
</dbReference>
<evidence type="ECO:0000313" key="4">
    <source>
        <dbReference type="Proteomes" id="UP000663832"/>
    </source>
</evidence>
<feature type="non-terminal residue" evidence="3">
    <location>
        <position position="102"/>
    </location>
</feature>
<dbReference type="AlphaFoldDB" id="A0A816H0F0"/>
<dbReference type="OrthoDB" id="10059304at2759"/>
<keyword evidence="4" id="KW-1185">Reference proteome</keyword>
<sequence>MQVSFAILVALVLLGSIYSASIPTQFDRDLIQTEVQFLASLTPQQRNIWNSIKDQLVHGAINTVLSSVLGKRNVDNAETELFLESLTPQQRNIWNSIKDQLV</sequence>
<evidence type="ECO:0000313" key="3">
    <source>
        <dbReference type="EMBL" id="CAF1680768.1"/>
    </source>
</evidence>
<evidence type="ECO:0000313" key="2">
    <source>
        <dbReference type="EMBL" id="CAF1595365.1"/>
    </source>
</evidence>
<comment type="caution">
    <text evidence="3">The sequence shown here is derived from an EMBL/GenBank/DDBJ whole genome shotgun (WGS) entry which is preliminary data.</text>
</comment>
<gene>
    <name evidence="2" type="ORF">BJG266_LOCUS50020</name>
    <name evidence="3" type="ORF">QVE165_LOCUS67109</name>
</gene>
<dbReference type="EMBL" id="CAJNOM010008620">
    <property type="protein sequence ID" value="CAF1680768.1"/>
    <property type="molecule type" value="Genomic_DNA"/>
</dbReference>
<reference evidence="3" key="1">
    <citation type="submission" date="2021-02" db="EMBL/GenBank/DDBJ databases">
        <authorList>
            <person name="Nowell W R."/>
        </authorList>
    </citation>
    <scope>NUCLEOTIDE SEQUENCE</scope>
</reference>
<feature type="chain" id="PRO_5036230165" evidence="1">
    <location>
        <begin position="20"/>
        <end position="102"/>
    </location>
</feature>
<evidence type="ECO:0000256" key="1">
    <source>
        <dbReference type="SAM" id="SignalP"/>
    </source>
</evidence>
<proteinExistence type="predicted"/>
<protein>
    <submittedName>
        <fullName evidence="3">Uncharacterized protein</fullName>
    </submittedName>
</protein>
<dbReference type="Proteomes" id="UP000663877">
    <property type="component" value="Unassembled WGS sequence"/>
</dbReference>
<name>A0A816H0F0_9BILA</name>
<feature type="signal peptide" evidence="1">
    <location>
        <begin position="1"/>
        <end position="19"/>
    </location>
</feature>
<dbReference type="Proteomes" id="UP000663832">
    <property type="component" value="Unassembled WGS sequence"/>
</dbReference>
<keyword evidence="1" id="KW-0732">Signal</keyword>
<accession>A0A816H0F0</accession>